<keyword evidence="4" id="KW-1185">Reference proteome</keyword>
<name>A0AAD4CNL4_ASPNN</name>
<dbReference type="SUPFAM" id="SSF50249">
    <property type="entry name" value="Nucleic acid-binding proteins"/>
    <property type="match status" value="1"/>
</dbReference>
<dbReference type="InterPro" id="IPR050181">
    <property type="entry name" value="Cold_shock_domain"/>
</dbReference>
<dbReference type="GO" id="GO:0003676">
    <property type="term" value="F:nucleic acid binding"/>
    <property type="evidence" value="ECO:0007669"/>
    <property type="project" value="InterPro"/>
</dbReference>
<dbReference type="Gene3D" id="2.40.50.140">
    <property type="entry name" value="Nucleic acid-binding proteins"/>
    <property type="match status" value="1"/>
</dbReference>
<dbReference type="InterPro" id="IPR012340">
    <property type="entry name" value="NA-bd_OB-fold"/>
</dbReference>
<feature type="signal peptide" evidence="1">
    <location>
        <begin position="1"/>
        <end position="18"/>
    </location>
</feature>
<dbReference type="Pfam" id="PF00313">
    <property type="entry name" value="CSD"/>
    <property type="match status" value="1"/>
</dbReference>
<evidence type="ECO:0000259" key="2">
    <source>
        <dbReference type="PROSITE" id="PS51857"/>
    </source>
</evidence>
<organism evidence="3 4">
    <name type="scientific">Aspergillus nanangensis</name>
    <dbReference type="NCBI Taxonomy" id="2582783"/>
    <lineage>
        <taxon>Eukaryota</taxon>
        <taxon>Fungi</taxon>
        <taxon>Dikarya</taxon>
        <taxon>Ascomycota</taxon>
        <taxon>Pezizomycotina</taxon>
        <taxon>Eurotiomycetes</taxon>
        <taxon>Eurotiomycetidae</taxon>
        <taxon>Eurotiales</taxon>
        <taxon>Aspergillaceae</taxon>
        <taxon>Aspergillus</taxon>
        <taxon>Aspergillus subgen. Circumdati</taxon>
    </lineage>
</organism>
<evidence type="ECO:0000313" key="4">
    <source>
        <dbReference type="Proteomes" id="UP001194746"/>
    </source>
</evidence>
<dbReference type="InterPro" id="IPR002059">
    <property type="entry name" value="CSP_DNA-bd"/>
</dbReference>
<reference evidence="3" key="1">
    <citation type="journal article" date="2019" name="Beilstein J. Org. Chem.">
        <title>Nanangenines: drimane sesquiterpenoids as the dominant metabolite cohort of a novel Australian fungus, Aspergillus nanangensis.</title>
        <authorList>
            <person name="Lacey H.J."/>
            <person name="Gilchrist C.L.M."/>
            <person name="Crombie A."/>
            <person name="Kalaitzis J.A."/>
            <person name="Vuong D."/>
            <person name="Rutledge P.J."/>
            <person name="Turner P."/>
            <person name="Pitt J.I."/>
            <person name="Lacey E."/>
            <person name="Chooi Y.H."/>
            <person name="Piggott A.M."/>
        </authorList>
    </citation>
    <scope>NUCLEOTIDE SEQUENCE</scope>
    <source>
        <strain evidence="3">MST-FP2251</strain>
    </source>
</reference>
<feature type="domain" description="CSD" evidence="2">
    <location>
        <begin position="18"/>
        <end position="83"/>
    </location>
</feature>
<accession>A0AAD4CNL4</accession>
<sequence>MKFLYTISAALLSALVAAECGHVKWYRSDQGLGFITPDGGGEDLFIHQSAIADGSEKLADGDRVCFDIVERRNGLREVENVQLS</sequence>
<comment type="caution">
    <text evidence="3">The sequence shown here is derived from an EMBL/GenBank/DDBJ whole genome shotgun (WGS) entry which is preliminary data.</text>
</comment>
<protein>
    <recommendedName>
        <fullName evidence="2">CSD domain-containing protein</fullName>
    </recommendedName>
</protein>
<reference evidence="3" key="2">
    <citation type="submission" date="2020-02" db="EMBL/GenBank/DDBJ databases">
        <authorList>
            <person name="Gilchrist C.L.M."/>
            <person name="Chooi Y.-H."/>
        </authorList>
    </citation>
    <scope>NUCLEOTIDE SEQUENCE</scope>
    <source>
        <strain evidence="3">MST-FP2251</strain>
    </source>
</reference>
<dbReference type="CDD" id="cd04458">
    <property type="entry name" value="CSP_CDS"/>
    <property type="match status" value="1"/>
</dbReference>
<proteinExistence type="predicted"/>
<feature type="chain" id="PRO_5042061176" description="CSD domain-containing protein" evidence="1">
    <location>
        <begin position="19"/>
        <end position="84"/>
    </location>
</feature>
<evidence type="ECO:0000313" key="3">
    <source>
        <dbReference type="EMBL" id="KAF9889839.1"/>
    </source>
</evidence>
<dbReference type="PROSITE" id="PS51857">
    <property type="entry name" value="CSD_2"/>
    <property type="match status" value="1"/>
</dbReference>
<dbReference type="PRINTS" id="PR00050">
    <property type="entry name" value="COLDSHOCK"/>
</dbReference>
<gene>
    <name evidence="3" type="ORF">FE257_006929</name>
</gene>
<dbReference type="SMART" id="SM00357">
    <property type="entry name" value="CSP"/>
    <property type="match status" value="1"/>
</dbReference>
<keyword evidence="1" id="KW-0732">Signal</keyword>
<dbReference type="AlphaFoldDB" id="A0AAD4CNL4"/>
<dbReference type="EMBL" id="VCAU01000032">
    <property type="protein sequence ID" value="KAF9889839.1"/>
    <property type="molecule type" value="Genomic_DNA"/>
</dbReference>
<dbReference type="Proteomes" id="UP001194746">
    <property type="component" value="Unassembled WGS sequence"/>
</dbReference>
<dbReference type="InterPro" id="IPR011129">
    <property type="entry name" value="CSD"/>
</dbReference>
<evidence type="ECO:0000256" key="1">
    <source>
        <dbReference type="SAM" id="SignalP"/>
    </source>
</evidence>
<dbReference type="PANTHER" id="PTHR11544">
    <property type="entry name" value="COLD SHOCK DOMAIN CONTAINING PROTEINS"/>
    <property type="match status" value="1"/>
</dbReference>